<dbReference type="InterPro" id="IPR035914">
    <property type="entry name" value="Sperma_CUB_dom_sf"/>
</dbReference>
<dbReference type="Gene3D" id="2.60.120.290">
    <property type="entry name" value="Spermadhesin, CUB domain"/>
    <property type="match status" value="1"/>
</dbReference>
<keyword evidence="1" id="KW-1185">Reference proteome</keyword>
<proteinExistence type="predicted"/>
<accession>A0A0N4ZI40</accession>
<dbReference type="WBParaSite" id="PTRK_0000759600.1">
    <property type="protein sequence ID" value="PTRK_0000759600.1"/>
    <property type="gene ID" value="PTRK_0000759600"/>
</dbReference>
<organism evidence="1 2">
    <name type="scientific">Parastrongyloides trichosuri</name>
    <name type="common">Possum-specific nematode worm</name>
    <dbReference type="NCBI Taxonomy" id="131310"/>
    <lineage>
        <taxon>Eukaryota</taxon>
        <taxon>Metazoa</taxon>
        <taxon>Ecdysozoa</taxon>
        <taxon>Nematoda</taxon>
        <taxon>Chromadorea</taxon>
        <taxon>Rhabditida</taxon>
        <taxon>Tylenchina</taxon>
        <taxon>Panagrolaimomorpha</taxon>
        <taxon>Strongyloidoidea</taxon>
        <taxon>Strongyloididae</taxon>
        <taxon>Parastrongyloides</taxon>
    </lineage>
</organism>
<evidence type="ECO:0000313" key="2">
    <source>
        <dbReference type="WBParaSite" id="PTRK_0000759600.1"/>
    </source>
</evidence>
<dbReference type="AlphaFoldDB" id="A0A0N4ZI40"/>
<name>A0A0N4ZI40_PARTI</name>
<evidence type="ECO:0000313" key="1">
    <source>
        <dbReference type="Proteomes" id="UP000038045"/>
    </source>
</evidence>
<protein>
    <submittedName>
        <fullName evidence="2">Astacin domain-containing protein</fullName>
    </submittedName>
</protein>
<reference evidence="2" key="1">
    <citation type="submission" date="2017-02" db="UniProtKB">
        <authorList>
            <consortium name="WormBaseParasite"/>
        </authorList>
    </citation>
    <scope>IDENTIFICATION</scope>
</reference>
<sequence length="278" mass="31936">MNFLWGNITHTYKKTFDVSNDINEPSIKGKYGIKLAPNTDSIDIKKRSNDKDYDSDTKLRISKIMEDLNSLNLFTLLEGKYYDSVENDSLGFTDFKLINAYYCHKICKTKLECKNSGYADPRDCSKCKCPTFYEGTYCEDLKKFNENCTAPHTLNITNDTFIKLDDQGKKTCYTSIKAPEGKTVEIVLKQVSFKTLNEDENIRCLSNQSLEVRYYKDKGPMGALFCRTLSDRYFNSHGNIVDVRFSGAYSADTYSMEVRVSNKTYEKTVCDKQGFIKI</sequence>
<dbReference type="Proteomes" id="UP000038045">
    <property type="component" value="Unplaced"/>
</dbReference>